<name>A0A9R1XV68_LACSA</name>
<dbReference type="AlphaFoldDB" id="A0A9R1XV68"/>
<dbReference type="PANTHER" id="PTHR33116">
    <property type="entry name" value="REVERSE TRANSCRIPTASE ZINC-BINDING DOMAIN-CONTAINING PROTEIN-RELATED-RELATED"/>
    <property type="match status" value="1"/>
</dbReference>
<accession>A0A9R1XV68</accession>
<dbReference type="EMBL" id="NBSK02000002">
    <property type="protein sequence ID" value="KAJ0222724.1"/>
    <property type="molecule type" value="Genomic_DNA"/>
</dbReference>
<evidence type="ECO:0000313" key="3">
    <source>
        <dbReference type="Proteomes" id="UP000235145"/>
    </source>
</evidence>
<dbReference type="Proteomes" id="UP000235145">
    <property type="component" value="Unassembled WGS sequence"/>
</dbReference>
<evidence type="ECO:0000259" key="1">
    <source>
        <dbReference type="Pfam" id="PF13966"/>
    </source>
</evidence>
<gene>
    <name evidence="2" type="ORF">LSAT_V11C200053840</name>
</gene>
<comment type="caution">
    <text evidence="2">The sequence shown here is derived from an EMBL/GenBank/DDBJ whole genome shotgun (WGS) entry which is preliminary data.</text>
</comment>
<sequence length="531" mass="60322">MVRDGGIGLGGVFSSARCSVLLNGFPTDDFQLFRGLIQGGPLSPFLFIIPMEGFHIAMEDAVSKDDAIFLGEWNENNVRNLIQVFGLNLNVSKSSLYGVGVGRSEIANLASFTGRSAGSFPFVFLGIPIGESMVHIASRIDWRLGKARLLSIGGHLTLVKSVLGSLGLLLLSCRHWRIWGLVFLGGMEEGQKRIHWVKWNLALNSFDHGVLGIGSLDAFNMGILYKWKWRFFNEPKALWVKGEVFHGAREFQVVEVFGKKIVGSINHLHESGLVPSNVMARVTRNGATIRFWHDVWCFDVPIMVQFRRLFALGSNQNSLVRDYWSSTGWVFAWRHDIRGWVDQDQLASLMSLLDAFRLGMESDKRVWNLDNSGCFSVKSIRNWIDDSRLPSGPLPIRWNRSVQIKINVFIWHLLIDRLLVKSKLVERGVDLDSVLCPLCHNAPEDVVHLFIQCPIATQIWRRVSLWLDLDILVFITMRDMMDWIVARPTIRQLVNIPRLTTLWCVPCDHPELLPPLPEVPENKTENRKHKA</sequence>
<reference evidence="2 3" key="1">
    <citation type="journal article" date="2017" name="Nat. Commun.">
        <title>Genome assembly with in vitro proximity ligation data and whole-genome triplication in lettuce.</title>
        <authorList>
            <person name="Reyes-Chin-Wo S."/>
            <person name="Wang Z."/>
            <person name="Yang X."/>
            <person name="Kozik A."/>
            <person name="Arikit S."/>
            <person name="Song C."/>
            <person name="Xia L."/>
            <person name="Froenicke L."/>
            <person name="Lavelle D.O."/>
            <person name="Truco M.J."/>
            <person name="Xia R."/>
            <person name="Zhu S."/>
            <person name="Xu C."/>
            <person name="Xu H."/>
            <person name="Xu X."/>
            <person name="Cox K."/>
            <person name="Korf I."/>
            <person name="Meyers B.C."/>
            <person name="Michelmore R.W."/>
        </authorList>
    </citation>
    <scope>NUCLEOTIDE SEQUENCE [LARGE SCALE GENOMIC DNA]</scope>
    <source>
        <strain evidence="3">cv. Salinas</strain>
        <tissue evidence="2">Seedlings</tissue>
    </source>
</reference>
<dbReference type="PANTHER" id="PTHR33116:SF79">
    <property type="entry name" value="REVERSE TRANSCRIPTASE DOMAIN, ZINC FINGER, CCHC-TYPE-RELATED"/>
    <property type="match status" value="1"/>
</dbReference>
<evidence type="ECO:0000313" key="2">
    <source>
        <dbReference type="EMBL" id="KAJ0222724.1"/>
    </source>
</evidence>
<keyword evidence="3" id="KW-1185">Reference proteome</keyword>
<dbReference type="InterPro" id="IPR026960">
    <property type="entry name" value="RVT-Znf"/>
</dbReference>
<organism evidence="2 3">
    <name type="scientific">Lactuca sativa</name>
    <name type="common">Garden lettuce</name>
    <dbReference type="NCBI Taxonomy" id="4236"/>
    <lineage>
        <taxon>Eukaryota</taxon>
        <taxon>Viridiplantae</taxon>
        <taxon>Streptophyta</taxon>
        <taxon>Embryophyta</taxon>
        <taxon>Tracheophyta</taxon>
        <taxon>Spermatophyta</taxon>
        <taxon>Magnoliopsida</taxon>
        <taxon>eudicotyledons</taxon>
        <taxon>Gunneridae</taxon>
        <taxon>Pentapetalae</taxon>
        <taxon>asterids</taxon>
        <taxon>campanulids</taxon>
        <taxon>Asterales</taxon>
        <taxon>Asteraceae</taxon>
        <taxon>Cichorioideae</taxon>
        <taxon>Cichorieae</taxon>
        <taxon>Lactucinae</taxon>
        <taxon>Lactuca</taxon>
    </lineage>
</organism>
<protein>
    <recommendedName>
        <fullName evidence="1">Reverse transcriptase zinc-binding domain-containing protein</fullName>
    </recommendedName>
</protein>
<dbReference type="Pfam" id="PF13966">
    <property type="entry name" value="zf-RVT"/>
    <property type="match status" value="1"/>
</dbReference>
<proteinExistence type="predicted"/>
<feature type="domain" description="Reverse transcriptase zinc-binding" evidence="1">
    <location>
        <begin position="375"/>
        <end position="460"/>
    </location>
</feature>